<dbReference type="EMBL" id="FRBI01000017">
    <property type="protein sequence ID" value="SHM98374.1"/>
    <property type="molecule type" value="Genomic_DNA"/>
</dbReference>
<reference evidence="1 2" key="1">
    <citation type="submission" date="2016-11" db="EMBL/GenBank/DDBJ databases">
        <authorList>
            <person name="Jaros S."/>
            <person name="Januszkiewicz K."/>
            <person name="Wedrychowicz H."/>
        </authorList>
    </citation>
    <scope>NUCLEOTIDE SEQUENCE [LARGE SCALE GENOMIC DNA]</scope>
    <source>
        <strain evidence="1 2">CGMCC 4.2025</strain>
    </source>
</reference>
<name>A0A1M7N5S9_9ACTN</name>
<dbReference type="Proteomes" id="UP000184111">
    <property type="component" value="Unassembled WGS sequence"/>
</dbReference>
<accession>A0A1M7N5S9</accession>
<evidence type="ECO:0000313" key="2">
    <source>
        <dbReference type="Proteomes" id="UP000184111"/>
    </source>
</evidence>
<sequence length="148" mass="15645">MDPESWGPTWRKWDGIDAAEAEARGIYAPVSALSDGAPGAVVIAPGDIRGTRLIPEKRGGACCGLDGADGPNVACLACGSAMATRIDDCSLWQAVWLAPGAVRSLSVGLRRVGPGPFRHALVRLPAARSPWVRTLLENLAQQRFPTIF</sequence>
<gene>
    <name evidence="1" type="ORF">SAMN05216499_117132</name>
</gene>
<dbReference type="RefSeq" id="WP_407640047.1">
    <property type="nucleotide sequence ID" value="NZ_FRBI01000017.1"/>
</dbReference>
<organism evidence="1 2">
    <name type="scientific">Actinacidiphila paucisporea</name>
    <dbReference type="NCBI Taxonomy" id="310782"/>
    <lineage>
        <taxon>Bacteria</taxon>
        <taxon>Bacillati</taxon>
        <taxon>Actinomycetota</taxon>
        <taxon>Actinomycetes</taxon>
        <taxon>Kitasatosporales</taxon>
        <taxon>Streptomycetaceae</taxon>
        <taxon>Actinacidiphila</taxon>
    </lineage>
</organism>
<evidence type="ECO:0000313" key="1">
    <source>
        <dbReference type="EMBL" id="SHM98374.1"/>
    </source>
</evidence>
<proteinExistence type="predicted"/>
<keyword evidence="2" id="KW-1185">Reference proteome</keyword>
<dbReference type="STRING" id="310782.SAMN05216499_117132"/>
<protein>
    <submittedName>
        <fullName evidence="1">Uncharacterized protein</fullName>
    </submittedName>
</protein>
<dbReference type="AlphaFoldDB" id="A0A1M7N5S9"/>